<name>A0AAV2KYT4_KNICA</name>
<reference evidence="2 3" key="1">
    <citation type="submission" date="2024-04" db="EMBL/GenBank/DDBJ databases">
        <authorList>
            <person name="Waldvogel A.-M."/>
            <person name="Schoenle A."/>
        </authorList>
    </citation>
    <scope>NUCLEOTIDE SEQUENCE [LARGE SCALE GENOMIC DNA]</scope>
</reference>
<evidence type="ECO:0000256" key="1">
    <source>
        <dbReference type="SAM" id="MobiDB-lite"/>
    </source>
</evidence>
<evidence type="ECO:0000313" key="3">
    <source>
        <dbReference type="Proteomes" id="UP001497482"/>
    </source>
</evidence>
<gene>
    <name evidence="2" type="ORF">KC01_LOCUS22854</name>
</gene>
<protein>
    <submittedName>
        <fullName evidence="2">Uncharacterized protein</fullName>
    </submittedName>
</protein>
<sequence length="118" mass="12170">MELRSPGEVKQAGATPAEGLMVSGEAKGSPMLQLDISAFGDGRLRGGGIPPQLFLLSPDFGLSRLPLMTTQAPRGQQLLPSPAPPKALKGTWQLGQGLAELLPIAGTGQTGVRCQRGA</sequence>
<dbReference type="AlphaFoldDB" id="A0AAV2KYT4"/>
<dbReference type="Proteomes" id="UP001497482">
    <property type="component" value="Chromosome 2"/>
</dbReference>
<keyword evidence="3" id="KW-1185">Reference proteome</keyword>
<organism evidence="2 3">
    <name type="scientific">Knipowitschia caucasica</name>
    <name type="common">Caucasian dwarf goby</name>
    <name type="synonym">Pomatoschistus caucasicus</name>
    <dbReference type="NCBI Taxonomy" id="637954"/>
    <lineage>
        <taxon>Eukaryota</taxon>
        <taxon>Metazoa</taxon>
        <taxon>Chordata</taxon>
        <taxon>Craniata</taxon>
        <taxon>Vertebrata</taxon>
        <taxon>Euteleostomi</taxon>
        <taxon>Actinopterygii</taxon>
        <taxon>Neopterygii</taxon>
        <taxon>Teleostei</taxon>
        <taxon>Neoteleostei</taxon>
        <taxon>Acanthomorphata</taxon>
        <taxon>Gobiaria</taxon>
        <taxon>Gobiiformes</taxon>
        <taxon>Gobioidei</taxon>
        <taxon>Gobiidae</taxon>
        <taxon>Gobiinae</taxon>
        <taxon>Knipowitschia</taxon>
    </lineage>
</organism>
<feature type="region of interest" description="Disordered" evidence="1">
    <location>
        <begin position="1"/>
        <end position="24"/>
    </location>
</feature>
<accession>A0AAV2KYT4</accession>
<dbReference type="EMBL" id="OZ035824">
    <property type="protein sequence ID" value="CAL1593838.1"/>
    <property type="molecule type" value="Genomic_DNA"/>
</dbReference>
<proteinExistence type="predicted"/>
<evidence type="ECO:0000313" key="2">
    <source>
        <dbReference type="EMBL" id="CAL1593838.1"/>
    </source>
</evidence>